<dbReference type="SUPFAM" id="SSF46955">
    <property type="entry name" value="Putative DNA-binding domain"/>
    <property type="match status" value="1"/>
</dbReference>
<dbReference type="STRING" id="1628148.BI198_11475"/>
<organism evidence="6 7">
    <name type="scientific">Rheinheimera salexigens</name>
    <dbReference type="NCBI Taxonomy" id="1628148"/>
    <lineage>
        <taxon>Bacteria</taxon>
        <taxon>Pseudomonadati</taxon>
        <taxon>Pseudomonadota</taxon>
        <taxon>Gammaproteobacteria</taxon>
        <taxon>Chromatiales</taxon>
        <taxon>Chromatiaceae</taxon>
        <taxon>Rheinheimera</taxon>
    </lineage>
</organism>
<dbReference type="PANTHER" id="PTHR30204:SF94">
    <property type="entry name" value="HEAVY METAL-DEPENDENT TRANSCRIPTIONAL REGULATOR HI_0293-RELATED"/>
    <property type="match status" value="1"/>
</dbReference>
<feature type="domain" description="HTH merR-type" evidence="5">
    <location>
        <begin position="1"/>
        <end position="68"/>
    </location>
</feature>
<dbReference type="RefSeq" id="WP_070049669.1">
    <property type="nucleotide sequence ID" value="NZ_CBCSDO010000010.1"/>
</dbReference>
<dbReference type="InterPro" id="IPR000551">
    <property type="entry name" value="MerR-type_HTH_dom"/>
</dbReference>
<dbReference type="SMART" id="SM00422">
    <property type="entry name" value="HTH_MERR"/>
    <property type="match status" value="1"/>
</dbReference>
<evidence type="ECO:0000256" key="2">
    <source>
        <dbReference type="ARBA" id="ARBA00023125"/>
    </source>
</evidence>
<dbReference type="Proteomes" id="UP000242258">
    <property type="component" value="Unassembled WGS sequence"/>
</dbReference>
<dbReference type="CDD" id="cd04787">
    <property type="entry name" value="HTH_HMRTR_unk"/>
    <property type="match status" value="1"/>
</dbReference>
<reference evidence="7" key="1">
    <citation type="submission" date="2016-09" db="EMBL/GenBank/DDBJ databases">
        <authorList>
            <person name="Wan X."/>
            <person name="Hou S."/>
        </authorList>
    </citation>
    <scope>NUCLEOTIDE SEQUENCE [LARGE SCALE GENOMIC DNA]</scope>
    <source>
        <strain evidence="7">KH87</strain>
    </source>
</reference>
<keyword evidence="3" id="KW-0804">Transcription</keyword>
<dbReference type="Gene3D" id="1.10.1660.10">
    <property type="match status" value="1"/>
</dbReference>
<name>A0A1E7Q7F2_9GAMM</name>
<dbReference type="EMBL" id="MKEK01000001">
    <property type="protein sequence ID" value="OEY70115.1"/>
    <property type="molecule type" value="Genomic_DNA"/>
</dbReference>
<dbReference type="AlphaFoldDB" id="A0A1E7Q7F2"/>
<dbReference type="InterPro" id="IPR047057">
    <property type="entry name" value="MerR_fam"/>
</dbReference>
<sequence>MNVSELATELKTTADTVRYYTRLGLLSPNKASNGYRFYTAKQQSRLKFILSARQLGFAVEDITVILQEADDGKTACPAVREIIKQRLAETEKRFQQMLELRDKMQAALAQWEKIEDKSPTPHMVCHLIEQFGMSDNGGTKNEQE</sequence>
<evidence type="ECO:0000256" key="1">
    <source>
        <dbReference type="ARBA" id="ARBA00023015"/>
    </source>
</evidence>
<keyword evidence="2" id="KW-0238">DNA-binding</keyword>
<evidence type="ECO:0000313" key="6">
    <source>
        <dbReference type="EMBL" id="OEY70115.1"/>
    </source>
</evidence>
<dbReference type="OrthoDB" id="9808480at2"/>
<protein>
    <submittedName>
        <fullName evidence="6">MerR family transcriptional regulator</fullName>
    </submittedName>
</protein>
<keyword evidence="1" id="KW-0805">Transcription regulation</keyword>
<evidence type="ECO:0000313" key="7">
    <source>
        <dbReference type="Proteomes" id="UP000242258"/>
    </source>
</evidence>
<comment type="caution">
    <text evidence="6">The sequence shown here is derived from an EMBL/GenBank/DDBJ whole genome shotgun (WGS) entry which is preliminary data.</text>
</comment>
<dbReference type="PANTHER" id="PTHR30204">
    <property type="entry name" value="REDOX-CYCLING DRUG-SENSING TRANSCRIPTIONAL ACTIVATOR SOXR"/>
    <property type="match status" value="1"/>
</dbReference>
<evidence type="ECO:0000256" key="4">
    <source>
        <dbReference type="SAM" id="Coils"/>
    </source>
</evidence>
<dbReference type="InterPro" id="IPR009061">
    <property type="entry name" value="DNA-bd_dom_put_sf"/>
</dbReference>
<dbReference type="GO" id="GO:0003700">
    <property type="term" value="F:DNA-binding transcription factor activity"/>
    <property type="evidence" value="ECO:0007669"/>
    <property type="project" value="InterPro"/>
</dbReference>
<keyword evidence="4" id="KW-0175">Coiled coil</keyword>
<feature type="coiled-coil region" evidence="4">
    <location>
        <begin position="80"/>
        <end position="117"/>
    </location>
</feature>
<keyword evidence="7" id="KW-1185">Reference proteome</keyword>
<proteinExistence type="predicted"/>
<dbReference type="GO" id="GO:0003677">
    <property type="term" value="F:DNA binding"/>
    <property type="evidence" value="ECO:0007669"/>
    <property type="project" value="UniProtKB-KW"/>
</dbReference>
<gene>
    <name evidence="6" type="ORF">BI198_11475</name>
</gene>
<dbReference type="PRINTS" id="PR00040">
    <property type="entry name" value="HTHMERR"/>
</dbReference>
<dbReference type="PROSITE" id="PS50937">
    <property type="entry name" value="HTH_MERR_2"/>
    <property type="match status" value="1"/>
</dbReference>
<dbReference type="Pfam" id="PF13411">
    <property type="entry name" value="MerR_1"/>
    <property type="match status" value="1"/>
</dbReference>
<evidence type="ECO:0000256" key="3">
    <source>
        <dbReference type="ARBA" id="ARBA00023163"/>
    </source>
</evidence>
<accession>A0A1E7Q7F2</accession>
<evidence type="ECO:0000259" key="5">
    <source>
        <dbReference type="PROSITE" id="PS50937"/>
    </source>
</evidence>